<organism evidence="1 2">
    <name type="scientific">Salix brachista</name>
    <dbReference type="NCBI Taxonomy" id="2182728"/>
    <lineage>
        <taxon>Eukaryota</taxon>
        <taxon>Viridiplantae</taxon>
        <taxon>Streptophyta</taxon>
        <taxon>Embryophyta</taxon>
        <taxon>Tracheophyta</taxon>
        <taxon>Spermatophyta</taxon>
        <taxon>Magnoliopsida</taxon>
        <taxon>eudicotyledons</taxon>
        <taxon>Gunneridae</taxon>
        <taxon>Pentapetalae</taxon>
        <taxon>rosids</taxon>
        <taxon>fabids</taxon>
        <taxon>Malpighiales</taxon>
        <taxon>Salicaceae</taxon>
        <taxon>Saliceae</taxon>
        <taxon>Salix</taxon>
    </lineage>
</organism>
<dbReference type="EMBL" id="VDCV01000008">
    <property type="protein sequence ID" value="KAB5543984.1"/>
    <property type="molecule type" value="Genomic_DNA"/>
</dbReference>
<comment type="caution">
    <text evidence="1">The sequence shown here is derived from an EMBL/GenBank/DDBJ whole genome shotgun (WGS) entry which is preliminary data.</text>
</comment>
<evidence type="ECO:0000313" key="2">
    <source>
        <dbReference type="Proteomes" id="UP000326939"/>
    </source>
</evidence>
<dbReference type="Proteomes" id="UP000326939">
    <property type="component" value="Chromosome 8"/>
</dbReference>
<gene>
    <name evidence="1" type="ORF">DKX38_012096</name>
</gene>
<sequence>MCASPPGDGGWCGGDFMGEKPLYIHAIKQPLHVLTRALLFKVTLALFSSASCSTFVAPMCQDDVGKGGVGVNI</sequence>
<evidence type="ECO:0000313" key="1">
    <source>
        <dbReference type="EMBL" id="KAB5543984.1"/>
    </source>
</evidence>
<name>A0A5N5LMD9_9ROSI</name>
<proteinExistence type="predicted"/>
<keyword evidence="2" id="KW-1185">Reference proteome</keyword>
<dbReference type="AlphaFoldDB" id="A0A5N5LMD9"/>
<protein>
    <submittedName>
        <fullName evidence="1">Uncharacterized protein</fullName>
    </submittedName>
</protein>
<accession>A0A5N5LMD9</accession>
<reference evidence="2" key="1">
    <citation type="journal article" date="2019" name="Gigascience">
        <title>De novo genome assembly of the endangered Acer yangbiense, a plant species with extremely small populations endemic to Yunnan Province, China.</title>
        <authorList>
            <person name="Yang J."/>
            <person name="Wariss H.M."/>
            <person name="Tao L."/>
            <person name="Zhang R."/>
            <person name="Yun Q."/>
            <person name="Hollingsworth P."/>
            <person name="Dao Z."/>
            <person name="Luo G."/>
            <person name="Guo H."/>
            <person name="Ma Y."/>
            <person name="Sun W."/>
        </authorList>
    </citation>
    <scope>NUCLEOTIDE SEQUENCE [LARGE SCALE GENOMIC DNA]</scope>
    <source>
        <strain evidence="2">cv. br00</strain>
    </source>
</reference>